<organism evidence="2">
    <name type="scientific">mine drainage metagenome</name>
    <dbReference type="NCBI Taxonomy" id="410659"/>
    <lineage>
        <taxon>unclassified sequences</taxon>
        <taxon>metagenomes</taxon>
        <taxon>ecological metagenomes</taxon>
    </lineage>
</organism>
<dbReference type="InterPro" id="IPR045889">
    <property type="entry name" value="MES/HNL"/>
</dbReference>
<evidence type="ECO:0000259" key="1">
    <source>
        <dbReference type="Pfam" id="PF12697"/>
    </source>
</evidence>
<proteinExistence type="predicted"/>
<accession>T1CY20</accession>
<dbReference type="AlphaFoldDB" id="T1CY20"/>
<dbReference type="Gene3D" id="3.40.50.1820">
    <property type="entry name" value="alpha/beta hydrolase"/>
    <property type="match status" value="1"/>
</dbReference>
<dbReference type="PANTHER" id="PTHR10992:SF1086">
    <property type="entry name" value="AB HYDROLASE-1 DOMAIN-CONTAINING PROTEIN"/>
    <property type="match status" value="1"/>
</dbReference>
<dbReference type="GO" id="GO:0080032">
    <property type="term" value="F:methyl jasmonate esterase activity"/>
    <property type="evidence" value="ECO:0007669"/>
    <property type="project" value="TreeGrafter"/>
</dbReference>
<dbReference type="GO" id="GO:0080030">
    <property type="term" value="F:methyl indole-3-acetate esterase activity"/>
    <property type="evidence" value="ECO:0007669"/>
    <property type="project" value="TreeGrafter"/>
</dbReference>
<feature type="domain" description="AB hydrolase-1" evidence="1">
    <location>
        <begin position="5"/>
        <end position="233"/>
    </location>
</feature>
<comment type="caution">
    <text evidence="2">The sequence shown here is derived from an EMBL/GenBank/DDBJ whole genome shotgun (WGS) entry which is preliminary data.</text>
</comment>
<dbReference type="SUPFAM" id="SSF53474">
    <property type="entry name" value="alpha/beta-Hydrolases"/>
    <property type="match status" value="1"/>
</dbReference>
<dbReference type="Pfam" id="PF12697">
    <property type="entry name" value="Abhydrolase_6"/>
    <property type="match status" value="1"/>
</dbReference>
<protein>
    <submittedName>
        <fullName evidence="2">Esterase</fullName>
    </submittedName>
</protein>
<evidence type="ECO:0000313" key="2">
    <source>
        <dbReference type="EMBL" id="EQD74189.1"/>
    </source>
</evidence>
<reference evidence="2" key="2">
    <citation type="journal article" date="2014" name="ISME J.">
        <title>Microbial stratification in low pH oxic and suboxic macroscopic growths along an acid mine drainage.</title>
        <authorList>
            <person name="Mendez-Garcia C."/>
            <person name="Mesa V."/>
            <person name="Sprenger R.R."/>
            <person name="Richter M."/>
            <person name="Diez M.S."/>
            <person name="Solano J."/>
            <person name="Bargiela R."/>
            <person name="Golyshina O.V."/>
            <person name="Manteca A."/>
            <person name="Ramos J.L."/>
            <person name="Gallego J.R."/>
            <person name="Llorente I."/>
            <person name="Martins Dos Santos V.A."/>
            <person name="Jensen O.N."/>
            <person name="Pelaez A.I."/>
            <person name="Sanchez J."/>
            <person name="Ferrer M."/>
        </authorList>
    </citation>
    <scope>NUCLEOTIDE SEQUENCE</scope>
</reference>
<dbReference type="InterPro" id="IPR000073">
    <property type="entry name" value="AB_hydrolase_1"/>
</dbReference>
<reference evidence="2" key="1">
    <citation type="submission" date="2013-08" db="EMBL/GenBank/DDBJ databases">
        <authorList>
            <person name="Mendez C."/>
            <person name="Richter M."/>
            <person name="Ferrer M."/>
            <person name="Sanchez J."/>
        </authorList>
    </citation>
    <scope>NUCLEOTIDE SEQUENCE</scope>
</reference>
<dbReference type="PANTHER" id="PTHR10992">
    <property type="entry name" value="METHYLESTERASE FAMILY MEMBER"/>
    <property type="match status" value="1"/>
</dbReference>
<dbReference type="InterPro" id="IPR029058">
    <property type="entry name" value="AB_hydrolase_fold"/>
</dbReference>
<sequence>MATYVLVPGAWLGSWAWKKILPELKKRGHEVYPITLTGMGEKVHLARKEYGIDVAVKDVINAIEYEDLNDIILLGHSFSGKVISAVADRIPERIRMLFYLDAMVPARRRTPQGGRDDMPESELKELMEESRKNGDGWKIPMSGDTIKNIAFDIKGKDMQWFKSKLTPWPLNLALEPINVSETVDRMRKAYIFCLREGVKFSPEDKKYIDSLEGEHRIIKSGHYPMITKPLETVTALLELTGQLTLL</sequence>
<name>T1CY20_9ZZZZ</name>
<dbReference type="EMBL" id="AUZY01001694">
    <property type="protein sequence ID" value="EQD74189.1"/>
    <property type="molecule type" value="Genomic_DNA"/>
</dbReference>
<gene>
    <name evidence="2" type="ORF">B1B_02807</name>
</gene>